<dbReference type="PANTHER" id="PTHR44688:SF16">
    <property type="entry name" value="DNA-BINDING TRANSCRIPTIONAL ACTIVATOR DEVR_DOSR"/>
    <property type="match status" value="1"/>
</dbReference>
<organism evidence="5 6">
    <name type="scientific">Actinocorallia aurantiaca</name>
    <dbReference type="NCBI Taxonomy" id="46204"/>
    <lineage>
        <taxon>Bacteria</taxon>
        <taxon>Bacillati</taxon>
        <taxon>Actinomycetota</taxon>
        <taxon>Actinomycetes</taxon>
        <taxon>Streptosporangiales</taxon>
        <taxon>Thermomonosporaceae</taxon>
        <taxon>Actinocorallia</taxon>
    </lineage>
</organism>
<gene>
    <name evidence="5" type="ORF">GCM10010439_23620</name>
</gene>
<keyword evidence="6" id="KW-1185">Reference proteome</keyword>
<proteinExistence type="predicted"/>
<dbReference type="InterPro" id="IPR029016">
    <property type="entry name" value="GAF-like_dom_sf"/>
</dbReference>
<keyword evidence="2" id="KW-0238">DNA-binding</keyword>
<dbReference type="Proteomes" id="UP001501842">
    <property type="component" value="Unassembled WGS sequence"/>
</dbReference>
<accession>A0ABP6GLL9</accession>
<dbReference type="PROSITE" id="PS50043">
    <property type="entry name" value="HTH_LUXR_2"/>
    <property type="match status" value="1"/>
</dbReference>
<name>A0ABP6GLL9_9ACTN</name>
<dbReference type="RefSeq" id="WP_344450349.1">
    <property type="nucleotide sequence ID" value="NZ_BAAATZ010000007.1"/>
</dbReference>
<evidence type="ECO:0000259" key="4">
    <source>
        <dbReference type="PROSITE" id="PS50043"/>
    </source>
</evidence>
<evidence type="ECO:0000256" key="3">
    <source>
        <dbReference type="ARBA" id="ARBA00023163"/>
    </source>
</evidence>
<dbReference type="SUPFAM" id="SSF46894">
    <property type="entry name" value="C-terminal effector domain of the bipartite response regulators"/>
    <property type="match status" value="1"/>
</dbReference>
<dbReference type="Gene3D" id="3.30.450.40">
    <property type="match status" value="1"/>
</dbReference>
<evidence type="ECO:0000256" key="2">
    <source>
        <dbReference type="ARBA" id="ARBA00023125"/>
    </source>
</evidence>
<dbReference type="InterPro" id="IPR016032">
    <property type="entry name" value="Sig_transdc_resp-reg_C-effctor"/>
</dbReference>
<dbReference type="EMBL" id="BAAATZ010000007">
    <property type="protein sequence ID" value="GAA2724896.1"/>
    <property type="molecule type" value="Genomic_DNA"/>
</dbReference>
<reference evidence="6" key="1">
    <citation type="journal article" date="2019" name="Int. J. Syst. Evol. Microbiol.">
        <title>The Global Catalogue of Microorganisms (GCM) 10K type strain sequencing project: providing services to taxonomists for standard genome sequencing and annotation.</title>
        <authorList>
            <consortium name="The Broad Institute Genomics Platform"/>
            <consortium name="The Broad Institute Genome Sequencing Center for Infectious Disease"/>
            <person name="Wu L."/>
            <person name="Ma J."/>
        </authorList>
    </citation>
    <scope>NUCLEOTIDE SEQUENCE [LARGE SCALE GENOMIC DNA]</scope>
    <source>
        <strain evidence="6">JCM 8201</strain>
    </source>
</reference>
<dbReference type="PANTHER" id="PTHR44688">
    <property type="entry name" value="DNA-BINDING TRANSCRIPTIONAL ACTIVATOR DEVR_DOSR"/>
    <property type="match status" value="1"/>
</dbReference>
<dbReference type="CDD" id="cd06170">
    <property type="entry name" value="LuxR_C_like"/>
    <property type="match status" value="1"/>
</dbReference>
<comment type="caution">
    <text evidence="5">The sequence shown here is derived from an EMBL/GenBank/DDBJ whole genome shotgun (WGS) entry which is preliminary data.</text>
</comment>
<evidence type="ECO:0000256" key="1">
    <source>
        <dbReference type="ARBA" id="ARBA00023015"/>
    </source>
</evidence>
<dbReference type="Pfam" id="PF00196">
    <property type="entry name" value="GerE"/>
    <property type="match status" value="1"/>
</dbReference>
<dbReference type="InterPro" id="IPR000792">
    <property type="entry name" value="Tscrpt_reg_LuxR_C"/>
</dbReference>
<dbReference type="InterPro" id="IPR036388">
    <property type="entry name" value="WH-like_DNA-bd_sf"/>
</dbReference>
<feature type="domain" description="HTH luxR-type" evidence="4">
    <location>
        <begin position="219"/>
        <end position="284"/>
    </location>
</feature>
<dbReference type="PRINTS" id="PR00038">
    <property type="entry name" value="HTHLUXR"/>
</dbReference>
<sequence>MPSDLLRPSDTDAYRQALRLLRTRSGLPIAFGGRVLDGVLTLSEFLGVRTSGLRGLAVVPGAGLGGRVVAGARPAAVADYGSARSITHDYDIPVLGEGITSVMAAPVIVSGVVRGVLYGAVRASTPLGDRAGDAFADVTRRLAGELAVRDEVDRRLRLQAAASAAAGPATPPSVTEELRDLHAELRRIAQALDDPALRARVQEASLRLADLAAPSAACEPVPVTPLTPRELDVLSQVALGCTNPEAAARLSLRAETVKAYLRSAMRKLDARTRHEAVVSARRRGLLP</sequence>
<dbReference type="SUPFAM" id="SSF55781">
    <property type="entry name" value="GAF domain-like"/>
    <property type="match status" value="1"/>
</dbReference>
<evidence type="ECO:0000313" key="6">
    <source>
        <dbReference type="Proteomes" id="UP001501842"/>
    </source>
</evidence>
<dbReference type="Gene3D" id="1.10.10.10">
    <property type="entry name" value="Winged helix-like DNA-binding domain superfamily/Winged helix DNA-binding domain"/>
    <property type="match status" value="1"/>
</dbReference>
<protein>
    <submittedName>
        <fullName evidence="5">LuxR C-terminal-related transcriptional regulator</fullName>
    </submittedName>
</protein>
<evidence type="ECO:0000313" key="5">
    <source>
        <dbReference type="EMBL" id="GAA2724896.1"/>
    </source>
</evidence>
<keyword evidence="3" id="KW-0804">Transcription</keyword>
<keyword evidence="1" id="KW-0805">Transcription regulation</keyword>
<dbReference type="SMART" id="SM00421">
    <property type="entry name" value="HTH_LUXR"/>
    <property type="match status" value="1"/>
</dbReference>